<sequence length="431" mass="47296">MKLVVDVEAGRVLLGSMALRDQWVDFYAILAIARCTPSSSQSFVGAESVGRTGPWRHKTTASVGKEIARHLAWLDAHSLGSILAIRGKTRAWRLNLRPQAISLSPDEATVRAWVESRSAKPVAEHAWVDELRTLVEATVALHQGRAEAVLGELARPLSAGAEPALRAWEALVRGRAAFQQDNDDLLVQLHDDWFKRADGPSKTVSAKLRALVAFRNRFDEPELVLRTLSRLAAELELRGDTAALGAVLNVTGMLLRRTGDPEGATVHHLRAAGLLGIVGDYPSLEGTLFNLANCRREALQKQNLPLDDAVFALVELSRLVCKHFTIGRDSAQSEIAAAQWALEDGDAARARRYLDSAEAIVKGAESTYDQACFHFARARIEHAFPSGRSDPVRDLRVAERLLEEVGDSPALAETRRLLKQLTSAQRGKRSR</sequence>
<comment type="caution">
    <text evidence="1">The sequence shown here is derived from an EMBL/GenBank/DDBJ whole genome shotgun (WGS) entry which is preliminary data.</text>
</comment>
<proteinExistence type="predicted"/>
<dbReference type="AlphaFoldDB" id="A0A150TX07"/>
<name>A0A150TX07_SORCE</name>
<organism evidence="1 2">
    <name type="scientific">Sorangium cellulosum</name>
    <name type="common">Polyangium cellulosum</name>
    <dbReference type="NCBI Taxonomy" id="56"/>
    <lineage>
        <taxon>Bacteria</taxon>
        <taxon>Pseudomonadati</taxon>
        <taxon>Myxococcota</taxon>
        <taxon>Polyangia</taxon>
        <taxon>Polyangiales</taxon>
        <taxon>Polyangiaceae</taxon>
        <taxon>Sorangium</taxon>
    </lineage>
</organism>
<dbReference type="EMBL" id="JEME01000745">
    <property type="protein sequence ID" value="KYG09225.1"/>
    <property type="molecule type" value="Genomic_DNA"/>
</dbReference>
<evidence type="ECO:0000313" key="1">
    <source>
        <dbReference type="EMBL" id="KYG09225.1"/>
    </source>
</evidence>
<gene>
    <name evidence="1" type="ORF">BE21_19130</name>
</gene>
<reference evidence="1 2" key="1">
    <citation type="submission" date="2014-02" db="EMBL/GenBank/DDBJ databases">
        <title>The small core and large imbalanced accessory genome model reveals a collaborative survival strategy of Sorangium cellulosum strains in nature.</title>
        <authorList>
            <person name="Han K."/>
            <person name="Peng R."/>
            <person name="Blom J."/>
            <person name="Li Y.-Z."/>
        </authorList>
    </citation>
    <scope>NUCLEOTIDE SEQUENCE [LARGE SCALE GENOMIC DNA]</scope>
    <source>
        <strain evidence="1 2">So0007-03</strain>
    </source>
</reference>
<evidence type="ECO:0008006" key="3">
    <source>
        <dbReference type="Google" id="ProtNLM"/>
    </source>
</evidence>
<protein>
    <recommendedName>
        <fullName evidence="3">MalT-like TPR region domain-containing protein</fullName>
    </recommendedName>
</protein>
<accession>A0A150TX07</accession>
<dbReference type="Proteomes" id="UP000075502">
    <property type="component" value="Unassembled WGS sequence"/>
</dbReference>
<evidence type="ECO:0000313" key="2">
    <source>
        <dbReference type="Proteomes" id="UP000075502"/>
    </source>
</evidence>